<dbReference type="RefSeq" id="WP_110300960.1">
    <property type="nucleotide sequence ID" value="NZ_FMYT01000003.1"/>
</dbReference>
<sequence>MNNDITAVKGIKVGHAANQDDGTGCTVVLAEGNFTIGADVRGGAPGTREIALTDSRAAVDKANAIFLSGGSAFGLDAAGGVMKYLKEKNIGFQTGGGVVPIVPTAVIYDLEYKSNNYPDQKMAYQACLKADNIEQPNKSIGAAAGATCGKIKGMDSAAKTVMGHAAVKNGNLTTAALAVVNGFGDIKNPNNGQIIAGAKNNNGNFLDTEKMIIEKQQINLDFLRQNTTLIVLTTNAILNKSEANRVSMMAHSALSRTIYPVHTLLDGDTVFTLASNQYQADLNQIGVMAAEAVKKAIISAAD</sequence>
<evidence type="ECO:0000313" key="3">
    <source>
        <dbReference type="EMBL" id="SDC20150.1"/>
    </source>
</evidence>
<dbReference type="AlphaFoldDB" id="A0A1G6JN33"/>
<protein>
    <submittedName>
        <fullName evidence="2 3">L-aminopeptidase/D-esterase</fullName>
    </submittedName>
</protein>
<dbReference type="Gene3D" id="3.60.70.12">
    <property type="entry name" value="L-amino peptidase D-ALA esterase/amidase"/>
    <property type="match status" value="1"/>
</dbReference>
<keyword evidence="3" id="KW-0031">Aminopeptidase</keyword>
<dbReference type="Proteomes" id="UP000247389">
    <property type="component" value="Unassembled WGS sequence"/>
</dbReference>
<dbReference type="PANTHER" id="PTHR36512">
    <property type="entry name" value="D-AMINOPEPTIDASE"/>
    <property type="match status" value="1"/>
</dbReference>
<comment type="similarity">
    <text evidence="1">Belongs to the peptidase S58 family.</text>
</comment>
<dbReference type="Proteomes" id="UP000324896">
    <property type="component" value="Unassembled WGS sequence"/>
</dbReference>
<reference evidence="2 4" key="2">
    <citation type="submission" date="2018-04" db="EMBL/GenBank/DDBJ databases">
        <title>Subsurface microbial communities from deep shales in Ohio and West Virginia, USA.</title>
        <authorList>
            <person name="Wrighton K."/>
        </authorList>
    </citation>
    <scope>NUCLEOTIDE SEQUENCE [LARGE SCALE GENOMIC DNA]</scope>
    <source>
        <strain evidence="2 4">MSL28</strain>
    </source>
</reference>
<reference evidence="3 5" key="1">
    <citation type="submission" date="2016-10" db="EMBL/GenBank/DDBJ databases">
        <authorList>
            <person name="Varghese N."/>
            <person name="Submissions S."/>
        </authorList>
    </citation>
    <scope>NUCLEOTIDE SEQUENCE [LARGE SCALE GENOMIC DNA]</scope>
    <source>
        <strain evidence="3 5">WG10</strain>
    </source>
</reference>
<gene>
    <name evidence="2" type="ORF">C8C78_1155</name>
    <name evidence="3" type="ORF">SAMN04488597_10377</name>
</gene>
<dbReference type="CDD" id="cd02252">
    <property type="entry name" value="nylC_like"/>
    <property type="match status" value="1"/>
</dbReference>
<evidence type="ECO:0000313" key="4">
    <source>
        <dbReference type="Proteomes" id="UP000247389"/>
    </source>
</evidence>
<keyword evidence="3" id="KW-0645">Protease</keyword>
<dbReference type="EMBL" id="FMYT01000003">
    <property type="protein sequence ID" value="SDC20150.1"/>
    <property type="molecule type" value="Genomic_DNA"/>
</dbReference>
<name>A0A1G6JN33_9FIRM</name>
<dbReference type="GO" id="GO:0004177">
    <property type="term" value="F:aminopeptidase activity"/>
    <property type="evidence" value="ECO:0007669"/>
    <property type="project" value="UniProtKB-KW"/>
</dbReference>
<dbReference type="InterPro" id="IPR005321">
    <property type="entry name" value="Peptidase_S58_DmpA"/>
</dbReference>
<keyword evidence="3" id="KW-0378">Hydrolase</keyword>
<evidence type="ECO:0000256" key="1">
    <source>
        <dbReference type="ARBA" id="ARBA00007068"/>
    </source>
</evidence>
<evidence type="ECO:0000313" key="2">
    <source>
        <dbReference type="EMBL" id="PXV65132.1"/>
    </source>
</evidence>
<dbReference type="InterPro" id="IPR016117">
    <property type="entry name" value="ArgJ-like_dom_sf"/>
</dbReference>
<evidence type="ECO:0000313" key="5">
    <source>
        <dbReference type="Proteomes" id="UP000324896"/>
    </source>
</evidence>
<proteinExistence type="inferred from homology"/>
<accession>A0A1G6JN33</accession>
<dbReference type="EMBL" id="QICM01000015">
    <property type="protein sequence ID" value="PXV65132.1"/>
    <property type="molecule type" value="Genomic_DNA"/>
</dbReference>
<dbReference type="Pfam" id="PF03576">
    <property type="entry name" value="Peptidase_S58"/>
    <property type="match status" value="1"/>
</dbReference>
<dbReference type="PANTHER" id="PTHR36512:SF3">
    <property type="entry name" value="BLR5678 PROTEIN"/>
    <property type="match status" value="1"/>
</dbReference>
<dbReference type="SUPFAM" id="SSF56266">
    <property type="entry name" value="DmpA/ArgJ-like"/>
    <property type="match status" value="1"/>
</dbReference>
<organism evidence="3 5">
    <name type="scientific">Halanaerobium congolense</name>
    <dbReference type="NCBI Taxonomy" id="54121"/>
    <lineage>
        <taxon>Bacteria</taxon>
        <taxon>Bacillati</taxon>
        <taxon>Bacillota</taxon>
        <taxon>Clostridia</taxon>
        <taxon>Halanaerobiales</taxon>
        <taxon>Halanaerobiaceae</taxon>
        <taxon>Halanaerobium</taxon>
    </lineage>
</organism>